<evidence type="ECO:0000256" key="1">
    <source>
        <dbReference type="ARBA" id="ARBA00004571"/>
    </source>
</evidence>
<dbReference type="OrthoDB" id="9768147at2"/>
<evidence type="ECO:0000256" key="6">
    <source>
        <dbReference type="ARBA" id="ARBA00023237"/>
    </source>
</evidence>
<name>A0A399RJY9_9PROT</name>
<dbReference type="Pfam" id="PF13620">
    <property type="entry name" value="CarboxypepD_reg"/>
    <property type="match status" value="1"/>
</dbReference>
<dbReference type="SUPFAM" id="SSF56935">
    <property type="entry name" value="Porins"/>
    <property type="match status" value="1"/>
</dbReference>
<dbReference type="Proteomes" id="UP000265845">
    <property type="component" value="Unassembled WGS sequence"/>
</dbReference>
<gene>
    <name evidence="9" type="ORF">D1222_07135</name>
</gene>
<dbReference type="Gene3D" id="2.60.40.1120">
    <property type="entry name" value="Carboxypeptidase-like, regulatory domain"/>
    <property type="match status" value="1"/>
</dbReference>
<dbReference type="InterPro" id="IPR008969">
    <property type="entry name" value="CarboxyPept-like_regulatory"/>
</dbReference>
<keyword evidence="4" id="KW-0812">Transmembrane</keyword>
<keyword evidence="7" id="KW-0732">Signal</keyword>
<dbReference type="AlphaFoldDB" id="A0A399RJY9"/>
<dbReference type="InterPro" id="IPR036942">
    <property type="entry name" value="Beta-barrel_TonB_sf"/>
</dbReference>
<dbReference type="GO" id="GO:0044718">
    <property type="term" value="P:siderophore transmembrane transport"/>
    <property type="evidence" value="ECO:0007669"/>
    <property type="project" value="TreeGrafter"/>
</dbReference>
<evidence type="ECO:0000259" key="8">
    <source>
        <dbReference type="Pfam" id="PF25183"/>
    </source>
</evidence>
<sequence>MSNWKLMSGVAAATLFTAAIVAPAEAQVTSAGVRGDVVAPSGEAVAGANVRVIDTRTGSVSVSTTSATGQFQARGLNVGGPYAIEISAPGYATTRVTDVYLQLGEVANVTLPFAEAVADDAEARMSTVTVSATAGGLVQTAIGPSATFSLSDIENSPAINRDLKDIVRLDPRVYLDESFNDSIQCAGAHPRFNSLTVDGIGLNDGFGLNSNGYPTQQMPFPFDAIQNISVELAPFDVEYGSFTACNINAVTKSGTNEFHGSAFYDYGDDSLVGDQSEGDEYNAPAFEEKRYGFTLGGPILKDRLFFFGAYEKFEGPGASIDRVPENSSRAGSVVEGFTQAEFDEIADIAQNIYGYNPGGIPQSTGTEDEKYLLRLDWNITNNHRAALTYNYNEGFSLSESDGDDNEFEFANHLYNRGAELQAYSGQLFSDWTNNFSTELRYSYNDVKFLQQSVGGTEFGEVQITDNNTLAVDGTNQRNTIYLGADDSRHSNQLEYSVANYKALGRYNVGDHNFTFGGERLEYEIFNLFVQESEGEFRFNSIDDFRNGLASRVIYENAAGTNNAADGAASFEYEINTLYAQDEWTGPNGLTVTAGLRYDFYTSDSKPTFNQDFFNQYGFRNDETLDGKDLLMPRIGFTYDYQPNLSFRGGFGLYSGGNPNVWISNNYSNNGVTLYEANRRNFDLFANPVAGGQTPIFGVPQEMFDEVANGAVSGPVNALDPNFEIPSEWKLALGFTYDFDAPIIGSGYVLNADFLWSQVNKAANVEAISLTQTGTAPDGRPIYDGDTSDFMLTNSDEGESFVASIGLSNSFDIDPSTSVDWSLGYAYVDAEDVNPMTSSVAFSNWSNISVVDPNNIDVATSNYEIPHRITARVSVAKEFFGEYATRATLFGQAFQARPFSFTYSGASPFGDGTFGRSLVYIPTGQNDPLIDYANSTLTAQEWEALFRYADRFDLSRGAIASRNQSEGQWNNRFDLRLEQELPGAMAGHETSVFMVMENVGNFLSKDWGTYYQASFPQDTEIVSATINPQGQYVYSGFNPADAERKVLSLSVWSVRFGVKYEF</sequence>
<dbReference type="Pfam" id="PF25183">
    <property type="entry name" value="OMP_b-brl_4"/>
    <property type="match status" value="1"/>
</dbReference>
<dbReference type="Gene3D" id="2.40.170.20">
    <property type="entry name" value="TonB-dependent receptor, beta-barrel domain"/>
    <property type="match status" value="1"/>
</dbReference>
<evidence type="ECO:0000256" key="3">
    <source>
        <dbReference type="ARBA" id="ARBA00022452"/>
    </source>
</evidence>
<dbReference type="SUPFAM" id="SSF49464">
    <property type="entry name" value="Carboxypeptidase regulatory domain-like"/>
    <property type="match status" value="1"/>
</dbReference>
<dbReference type="InterPro" id="IPR057601">
    <property type="entry name" value="Oar-like_b-barrel"/>
</dbReference>
<evidence type="ECO:0000313" key="10">
    <source>
        <dbReference type="Proteomes" id="UP000265845"/>
    </source>
</evidence>
<dbReference type="EMBL" id="QWGA01000003">
    <property type="protein sequence ID" value="RIJ32000.1"/>
    <property type="molecule type" value="Genomic_DNA"/>
</dbReference>
<keyword evidence="6" id="KW-0998">Cell outer membrane</keyword>
<reference evidence="9 10" key="1">
    <citation type="submission" date="2018-08" db="EMBL/GenBank/DDBJ databases">
        <title>Henriciella mobilis sp. nov., isolated from seawater.</title>
        <authorList>
            <person name="Cheng H."/>
            <person name="Wu Y.-H."/>
            <person name="Xu X.-W."/>
            <person name="Guo L.-L."/>
        </authorList>
    </citation>
    <scope>NUCLEOTIDE SEQUENCE [LARGE SCALE GENOMIC DNA]</scope>
    <source>
        <strain evidence="9 10">CCUG67844</strain>
    </source>
</reference>
<dbReference type="PANTHER" id="PTHR30069:SF46">
    <property type="entry name" value="OAR PROTEIN"/>
    <property type="match status" value="1"/>
</dbReference>
<evidence type="ECO:0000256" key="4">
    <source>
        <dbReference type="ARBA" id="ARBA00022692"/>
    </source>
</evidence>
<feature type="signal peptide" evidence="7">
    <location>
        <begin position="1"/>
        <end position="26"/>
    </location>
</feature>
<evidence type="ECO:0000256" key="5">
    <source>
        <dbReference type="ARBA" id="ARBA00023136"/>
    </source>
</evidence>
<feature type="chain" id="PRO_5017356137" description="TonB-dependent transporter Oar-like beta-barrel domain-containing protein" evidence="7">
    <location>
        <begin position="27"/>
        <end position="1061"/>
    </location>
</feature>
<feature type="domain" description="TonB-dependent transporter Oar-like beta-barrel" evidence="8">
    <location>
        <begin position="250"/>
        <end position="878"/>
    </location>
</feature>
<evidence type="ECO:0000256" key="2">
    <source>
        <dbReference type="ARBA" id="ARBA00022448"/>
    </source>
</evidence>
<comment type="caution">
    <text evidence="9">The sequence shown here is derived from an EMBL/GenBank/DDBJ whole genome shotgun (WGS) entry which is preliminary data.</text>
</comment>
<accession>A0A399RJY9</accession>
<evidence type="ECO:0000313" key="9">
    <source>
        <dbReference type="EMBL" id="RIJ32000.1"/>
    </source>
</evidence>
<keyword evidence="2" id="KW-0813">Transport</keyword>
<dbReference type="GO" id="GO:0015344">
    <property type="term" value="F:siderophore uptake transmembrane transporter activity"/>
    <property type="evidence" value="ECO:0007669"/>
    <property type="project" value="TreeGrafter"/>
</dbReference>
<dbReference type="InterPro" id="IPR039426">
    <property type="entry name" value="TonB-dep_rcpt-like"/>
</dbReference>
<keyword evidence="10" id="KW-1185">Reference proteome</keyword>
<dbReference type="GO" id="GO:0009279">
    <property type="term" value="C:cell outer membrane"/>
    <property type="evidence" value="ECO:0007669"/>
    <property type="project" value="UniProtKB-SubCell"/>
</dbReference>
<dbReference type="RefSeq" id="WP_119453488.1">
    <property type="nucleotide sequence ID" value="NZ_QWGA01000003.1"/>
</dbReference>
<keyword evidence="3" id="KW-1134">Transmembrane beta strand</keyword>
<comment type="subcellular location">
    <subcellularLocation>
        <location evidence="1">Cell outer membrane</location>
        <topology evidence="1">Multi-pass membrane protein</topology>
    </subcellularLocation>
</comment>
<protein>
    <recommendedName>
        <fullName evidence="8">TonB-dependent transporter Oar-like beta-barrel domain-containing protein</fullName>
    </recommendedName>
</protein>
<dbReference type="PANTHER" id="PTHR30069">
    <property type="entry name" value="TONB-DEPENDENT OUTER MEMBRANE RECEPTOR"/>
    <property type="match status" value="1"/>
</dbReference>
<evidence type="ECO:0000256" key="7">
    <source>
        <dbReference type="SAM" id="SignalP"/>
    </source>
</evidence>
<keyword evidence="5" id="KW-0472">Membrane</keyword>
<proteinExistence type="predicted"/>
<organism evidence="9 10">
    <name type="scientific">Henriciella algicola</name>
    <dbReference type="NCBI Taxonomy" id="1608422"/>
    <lineage>
        <taxon>Bacteria</taxon>
        <taxon>Pseudomonadati</taxon>
        <taxon>Pseudomonadota</taxon>
        <taxon>Alphaproteobacteria</taxon>
        <taxon>Hyphomonadales</taxon>
        <taxon>Hyphomonadaceae</taxon>
        <taxon>Henriciella</taxon>
    </lineage>
</organism>